<accession>A0A6L2MH07</accession>
<sequence>MWEYKTSCKLLENKKKKFIGVIKIEDSKEIDKVLGIIRAVIGVKLLGRTVSRDADFISGLVLRRVANAPVHMEEADLFFDKGLRGSIENMVLCGEPFFGDLQWRLTSLHIRFAGLGLYSTKVASSYAFVASRGQSWVLIDHILLESGICGMDDDYVSALDCLRSMIPSFDFSRFTNKTTVTSKAQQTLTSALFSEMVKNIDDVPSSLARRPPLRA</sequence>
<dbReference type="EMBL" id="BKCJ010006519">
    <property type="protein sequence ID" value="GEU72577.1"/>
    <property type="molecule type" value="Genomic_DNA"/>
</dbReference>
<dbReference type="PANTHER" id="PTHR48462:SF1">
    <property type="entry name" value="PROTEIN, PUTATIVE-RELATED"/>
    <property type="match status" value="1"/>
</dbReference>
<comment type="caution">
    <text evidence="1">The sequence shown here is derived from an EMBL/GenBank/DDBJ whole genome shotgun (WGS) entry which is preliminary data.</text>
</comment>
<dbReference type="PANTHER" id="PTHR48462">
    <property type="entry name" value="PROTEIN, PUTATIVE-RELATED"/>
    <property type="match status" value="1"/>
</dbReference>
<name>A0A6L2MH07_TANCI</name>
<protein>
    <submittedName>
        <fullName evidence="1">Uncharacterized protein</fullName>
    </submittedName>
</protein>
<evidence type="ECO:0000313" key="1">
    <source>
        <dbReference type="EMBL" id="GEU72577.1"/>
    </source>
</evidence>
<reference evidence="1" key="1">
    <citation type="journal article" date="2019" name="Sci. Rep.">
        <title>Draft genome of Tanacetum cinerariifolium, the natural source of mosquito coil.</title>
        <authorList>
            <person name="Yamashiro T."/>
            <person name="Shiraishi A."/>
            <person name="Satake H."/>
            <person name="Nakayama K."/>
        </authorList>
    </citation>
    <scope>NUCLEOTIDE SEQUENCE</scope>
</reference>
<dbReference type="AlphaFoldDB" id="A0A6L2MH07"/>
<gene>
    <name evidence="1" type="ORF">Tci_044555</name>
</gene>
<organism evidence="1">
    <name type="scientific">Tanacetum cinerariifolium</name>
    <name type="common">Dalmatian daisy</name>
    <name type="synonym">Chrysanthemum cinerariifolium</name>
    <dbReference type="NCBI Taxonomy" id="118510"/>
    <lineage>
        <taxon>Eukaryota</taxon>
        <taxon>Viridiplantae</taxon>
        <taxon>Streptophyta</taxon>
        <taxon>Embryophyta</taxon>
        <taxon>Tracheophyta</taxon>
        <taxon>Spermatophyta</taxon>
        <taxon>Magnoliopsida</taxon>
        <taxon>eudicotyledons</taxon>
        <taxon>Gunneridae</taxon>
        <taxon>Pentapetalae</taxon>
        <taxon>asterids</taxon>
        <taxon>campanulids</taxon>
        <taxon>Asterales</taxon>
        <taxon>Asteraceae</taxon>
        <taxon>Asteroideae</taxon>
        <taxon>Anthemideae</taxon>
        <taxon>Anthemidinae</taxon>
        <taxon>Tanacetum</taxon>
    </lineage>
</organism>
<proteinExistence type="predicted"/>